<dbReference type="STRING" id="2309.CF15_07015"/>
<evidence type="ECO:0000313" key="2">
    <source>
        <dbReference type="EMBL" id="KSW12465.1"/>
    </source>
</evidence>
<accession>A0A0V8RWP7</accession>
<dbReference type="PANTHER" id="PTHR43196:SF2">
    <property type="entry name" value="PHOSPHOADENOSINE PHOSPHOSULFATE REDUCTASE"/>
    <property type="match status" value="1"/>
</dbReference>
<sequence>MAPGEELQEALARLGWLREPSVPVIGCRGSGRACWRVRGDYWLAGRYEKRILDSLAQLAFGVDPGLREKLVVLHRAPAPGGEYAAEAFGEALRLGVVEYTSRGWRLHPSGALASLAASLGAEAVQAPAGGRLKGKRVRLPAGACRGRRWVIVSSRGWLGPARVDRVEDGACLAKVKDMAPRGLEPLPPAGLDEAVERNAELVGALASEAREFIRRAYARVQASRGRVYVAFSGGADSTAVLSLAREALGAERVVAVYADTGMEFPEARRHVERIASILGVDLEVVEPGVDPLEEIERRGLMTRDNRWCTRVFKLGPLRRFYQRVGARLILDGARRWESSSRARTPRLGENPLIPGVARALPIHHWPRLAVQLYLAERGIPLSQLYQEGLTRIGCIACPAMHLYEIHLAYRLHPSWYRRLAEAVARREGIDPGEALRLLLSGRWRRQGEPGTWIQDRG</sequence>
<proteinExistence type="predicted"/>
<dbReference type="PANTHER" id="PTHR43196">
    <property type="entry name" value="SULFATE ADENYLYLTRANSFERASE SUBUNIT 2"/>
    <property type="match status" value="1"/>
</dbReference>
<dbReference type="InterPro" id="IPR002500">
    <property type="entry name" value="PAPS_reduct_dom"/>
</dbReference>
<dbReference type="Pfam" id="PF01507">
    <property type="entry name" value="PAPS_reduct"/>
    <property type="match status" value="1"/>
</dbReference>
<organism evidence="2 3">
    <name type="scientific">Pyrodictium occultum</name>
    <dbReference type="NCBI Taxonomy" id="2309"/>
    <lineage>
        <taxon>Archaea</taxon>
        <taxon>Thermoproteota</taxon>
        <taxon>Thermoprotei</taxon>
        <taxon>Desulfurococcales</taxon>
        <taxon>Pyrodictiaceae</taxon>
        <taxon>Pyrodictium</taxon>
    </lineage>
</organism>
<gene>
    <name evidence="2" type="ORF">CF15_07015</name>
</gene>
<dbReference type="OrthoDB" id="14887at2157"/>
<comment type="caution">
    <text evidence="2">The sequence shown here is derived from an EMBL/GenBank/DDBJ whole genome shotgun (WGS) entry which is preliminary data.</text>
</comment>
<dbReference type="InterPro" id="IPR014729">
    <property type="entry name" value="Rossmann-like_a/b/a_fold"/>
</dbReference>
<evidence type="ECO:0000259" key="1">
    <source>
        <dbReference type="Pfam" id="PF01507"/>
    </source>
</evidence>
<dbReference type="AlphaFoldDB" id="A0A0V8RWP7"/>
<dbReference type="RefSeq" id="WP_058371149.1">
    <property type="nucleotide sequence ID" value="NZ_LNTB01000001.1"/>
</dbReference>
<protein>
    <recommendedName>
        <fullName evidence="1">Phosphoadenosine phosphosulphate reductase domain-containing protein</fullName>
    </recommendedName>
</protein>
<feature type="domain" description="Phosphoadenosine phosphosulphate reductase" evidence="1">
    <location>
        <begin position="227"/>
        <end position="399"/>
    </location>
</feature>
<keyword evidence="3" id="KW-1185">Reference proteome</keyword>
<reference evidence="2 3" key="1">
    <citation type="submission" date="2015-11" db="EMBL/GenBank/DDBJ databases">
        <title>Genome sequence of Pyrodictium occultum PL-19, a marine hyperthermophilic archaeon isolated from Volcano, Italy.</title>
        <authorList>
            <person name="Utturkar S."/>
            <person name="Huber H."/>
            <person name="Leptihn S."/>
            <person name="Brown S."/>
            <person name="Stetter K.O."/>
            <person name="Podar M."/>
        </authorList>
    </citation>
    <scope>NUCLEOTIDE SEQUENCE [LARGE SCALE GENOMIC DNA]</scope>
    <source>
        <strain evidence="2 3">PL-19</strain>
    </source>
</reference>
<dbReference type="EMBL" id="LNTB01000001">
    <property type="protein sequence ID" value="KSW12465.1"/>
    <property type="molecule type" value="Genomic_DNA"/>
</dbReference>
<name>A0A0V8RWP7_PYROC</name>
<dbReference type="SUPFAM" id="SSF52402">
    <property type="entry name" value="Adenine nucleotide alpha hydrolases-like"/>
    <property type="match status" value="1"/>
</dbReference>
<dbReference type="InterPro" id="IPR050128">
    <property type="entry name" value="Sulfate_adenylyltrnsfr_sub2"/>
</dbReference>
<dbReference type="Gene3D" id="3.40.50.620">
    <property type="entry name" value="HUPs"/>
    <property type="match status" value="1"/>
</dbReference>
<dbReference type="Proteomes" id="UP000053352">
    <property type="component" value="Unassembled WGS sequence"/>
</dbReference>
<evidence type="ECO:0000313" key="3">
    <source>
        <dbReference type="Proteomes" id="UP000053352"/>
    </source>
</evidence>
<dbReference type="GO" id="GO:0003824">
    <property type="term" value="F:catalytic activity"/>
    <property type="evidence" value="ECO:0007669"/>
    <property type="project" value="InterPro"/>
</dbReference>